<dbReference type="InterPro" id="IPR000086">
    <property type="entry name" value="NUDIX_hydrolase_dom"/>
</dbReference>
<protein>
    <submittedName>
        <fullName evidence="4">NUDIX hydrolase</fullName>
    </submittedName>
</protein>
<feature type="domain" description="Nudix hydrolase" evidence="3">
    <location>
        <begin position="5"/>
        <end position="135"/>
    </location>
</feature>
<evidence type="ECO:0000256" key="1">
    <source>
        <dbReference type="ARBA" id="ARBA00001946"/>
    </source>
</evidence>
<dbReference type="AlphaFoldDB" id="A0A918K7I3"/>
<keyword evidence="5" id="KW-1185">Reference proteome</keyword>
<dbReference type="InterPro" id="IPR020084">
    <property type="entry name" value="NUDIX_hydrolase_CS"/>
</dbReference>
<gene>
    <name evidence="4" type="ORF">GCM10007392_20960</name>
</gene>
<dbReference type="Gene3D" id="3.90.79.10">
    <property type="entry name" value="Nucleoside Triphosphate Pyrophosphohydrolase"/>
    <property type="match status" value="1"/>
</dbReference>
<dbReference type="Pfam" id="PF00293">
    <property type="entry name" value="NUDIX"/>
    <property type="match status" value="1"/>
</dbReference>
<dbReference type="SUPFAM" id="SSF55811">
    <property type="entry name" value="Nudix"/>
    <property type="match status" value="1"/>
</dbReference>
<name>A0A918K7I3_9GAMM</name>
<accession>A0A918K7I3</accession>
<dbReference type="PANTHER" id="PTHR43222:SF11">
    <property type="entry name" value="PHOSPHATASE NUDJ"/>
    <property type="match status" value="1"/>
</dbReference>
<evidence type="ECO:0000313" key="5">
    <source>
        <dbReference type="Proteomes" id="UP000626148"/>
    </source>
</evidence>
<comment type="cofactor">
    <cofactor evidence="1">
        <name>Mg(2+)</name>
        <dbReference type="ChEBI" id="CHEBI:18420"/>
    </cofactor>
</comment>
<keyword evidence="2 4" id="KW-0378">Hydrolase</keyword>
<proteinExistence type="predicted"/>
<reference evidence="4" key="2">
    <citation type="submission" date="2020-09" db="EMBL/GenBank/DDBJ databases">
        <authorList>
            <person name="Sun Q."/>
            <person name="Kim S."/>
        </authorList>
    </citation>
    <scope>NUCLEOTIDE SEQUENCE</scope>
    <source>
        <strain evidence="4">KCTC 22169</strain>
    </source>
</reference>
<evidence type="ECO:0000256" key="2">
    <source>
        <dbReference type="ARBA" id="ARBA00022801"/>
    </source>
</evidence>
<reference evidence="4" key="1">
    <citation type="journal article" date="2014" name="Int. J. Syst. Evol. Microbiol.">
        <title>Complete genome sequence of Corynebacterium casei LMG S-19264T (=DSM 44701T), isolated from a smear-ripened cheese.</title>
        <authorList>
            <consortium name="US DOE Joint Genome Institute (JGI-PGF)"/>
            <person name="Walter F."/>
            <person name="Albersmeier A."/>
            <person name="Kalinowski J."/>
            <person name="Ruckert C."/>
        </authorList>
    </citation>
    <scope>NUCLEOTIDE SEQUENCE</scope>
    <source>
        <strain evidence="4">KCTC 22169</strain>
    </source>
</reference>
<dbReference type="PROSITE" id="PS51462">
    <property type="entry name" value="NUDIX"/>
    <property type="match status" value="1"/>
</dbReference>
<dbReference type="PANTHER" id="PTHR43222">
    <property type="entry name" value="NUDIX HYDROLASE 23"/>
    <property type="match status" value="1"/>
</dbReference>
<dbReference type="InterPro" id="IPR015797">
    <property type="entry name" value="NUDIX_hydrolase-like_dom_sf"/>
</dbReference>
<comment type="caution">
    <text evidence="4">The sequence shown here is derived from an EMBL/GenBank/DDBJ whole genome shotgun (WGS) entry which is preliminary data.</text>
</comment>
<evidence type="ECO:0000259" key="3">
    <source>
        <dbReference type="PROSITE" id="PS51462"/>
    </source>
</evidence>
<evidence type="ECO:0000313" key="4">
    <source>
        <dbReference type="EMBL" id="GGX53267.1"/>
    </source>
</evidence>
<dbReference type="EMBL" id="BMXR01000004">
    <property type="protein sequence ID" value="GGX53267.1"/>
    <property type="molecule type" value="Genomic_DNA"/>
</dbReference>
<dbReference type="PROSITE" id="PS00893">
    <property type="entry name" value="NUDIX_BOX"/>
    <property type="match status" value="1"/>
</dbReference>
<dbReference type="RefSeq" id="WP_189608477.1">
    <property type="nucleotide sequence ID" value="NZ_BMXR01000004.1"/>
</dbReference>
<organism evidence="4 5">
    <name type="scientific">Saccharospirillum salsuginis</name>
    <dbReference type="NCBI Taxonomy" id="418750"/>
    <lineage>
        <taxon>Bacteria</taxon>
        <taxon>Pseudomonadati</taxon>
        <taxon>Pseudomonadota</taxon>
        <taxon>Gammaproteobacteria</taxon>
        <taxon>Oceanospirillales</taxon>
        <taxon>Saccharospirillaceae</taxon>
        <taxon>Saccharospirillum</taxon>
    </lineage>
</organism>
<dbReference type="Proteomes" id="UP000626148">
    <property type="component" value="Unassembled WGS sequence"/>
</dbReference>
<dbReference type="GO" id="GO:0016787">
    <property type="term" value="F:hydrolase activity"/>
    <property type="evidence" value="ECO:0007669"/>
    <property type="project" value="UniProtKB-KW"/>
</dbReference>
<sequence length="157" mass="17567">MSTAYPHLTAAVIVTEADRILMVHEKDNGIKVWNQPAGHIEVGESLTDGALRETLEETRYEVALTHLVGIYQTKSPISGLHYVRLCFAARPVRLVENAPLDADIEEVRWLPIDEVLAGDYPLRHPSVHQCLADHQAGQRFPLECIKPFTASMETSTR</sequence>